<dbReference type="AlphaFoldDB" id="A0A7X3LJV3"/>
<evidence type="ECO:0000313" key="2">
    <source>
        <dbReference type="Proteomes" id="UP000460318"/>
    </source>
</evidence>
<protein>
    <submittedName>
        <fullName evidence="1">Uncharacterized protein</fullName>
    </submittedName>
</protein>
<evidence type="ECO:0000313" key="1">
    <source>
        <dbReference type="EMBL" id="MWV45784.1"/>
    </source>
</evidence>
<sequence length="70" mass="7726">MSDSSVTIHFVGGESLNIITDDIPGVIAMLKGEEWVELSEHHVKTSSISFFSVYDPGFNKNSERTVPERG</sequence>
<organism evidence="1 2">
    <name type="scientific">Paenibacillus dendrobii</name>
    <dbReference type="NCBI Taxonomy" id="2691084"/>
    <lineage>
        <taxon>Bacteria</taxon>
        <taxon>Bacillati</taxon>
        <taxon>Bacillota</taxon>
        <taxon>Bacilli</taxon>
        <taxon>Bacillales</taxon>
        <taxon>Paenibacillaceae</taxon>
        <taxon>Paenibacillus</taxon>
    </lineage>
</organism>
<accession>A0A7X3LJV3</accession>
<keyword evidence="2" id="KW-1185">Reference proteome</keyword>
<reference evidence="1 2" key="1">
    <citation type="submission" date="2019-12" db="EMBL/GenBank/DDBJ databases">
        <title>Paenibacillus sp. nov., an endophytic bacterium isolated from the stem of Dendrobium.</title>
        <authorList>
            <person name="Zhao R."/>
        </authorList>
    </citation>
    <scope>NUCLEOTIDE SEQUENCE [LARGE SCALE GENOMIC DNA]</scope>
    <source>
        <strain evidence="1 2">HJL G12</strain>
    </source>
</reference>
<comment type="caution">
    <text evidence="1">The sequence shown here is derived from an EMBL/GenBank/DDBJ whole genome shotgun (WGS) entry which is preliminary data.</text>
</comment>
<dbReference type="Proteomes" id="UP000460318">
    <property type="component" value="Unassembled WGS sequence"/>
</dbReference>
<proteinExistence type="predicted"/>
<gene>
    <name evidence="1" type="ORF">GRF59_19390</name>
</gene>
<dbReference type="RefSeq" id="WP_160499375.1">
    <property type="nucleotide sequence ID" value="NZ_WUBI01000003.1"/>
</dbReference>
<dbReference type="EMBL" id="WUBI01000003">
    <property type="protein sequence ID" value="MWV45784.1"/>
    <property type="molecule type" value="Genomic_DNA"/>
</dbReference>
<name>A0A7X3LJV3_9BACL</name>